<dbReference type="EMBL" id="MDEG01000002">
    <property type="protein sequence ID" value="PPU99403.1"/>
    <property type="molecule type" value="Genomic_DNA"/>
</dbReference>
<sequence>MQQRTLPLAGIALIALLALAACHPSTPQADKTTSADSGGKRSLSFDNGDITLKVSGQPPATITRAGDLLIDGKQVALGAEQHALLLAYRAQLGAIGMQGLEVGRQGAALGVKAAGDALAGVISGNTDHVGEHIEAQAGKLKQEALKICAQVATLRQAQDTLAQRLPAFRPYASLDASDISDCDKSVK</sequence>
<reference evidence="3" key="1">
    <citation type="submission" date="2016-08" db="EMBL/GenBank/DDBJ databases">
        <authorList>
            <person name="Merda D."/>
            <person name="Briand M."/>
            <person name="Taghouti G."/>
            <person name="Carrere S."/>
            <person name="Gouzy J."/>
            <person name="Portier P."/>
            <person name="Jacques M.-A."/>
            <person name="Fischer-Le Saux M."/>
        </authorList>
    </citation>
    <scope>NUCLEOTIDE SEQUENCE [LARGE SCALE GENOMIC DNA]</scope>
    <source>
        <strain evidence="3">CFBP1156</strain>
    </source>
</reference>
<dbReference type="OrthoDB" id="6057407at2"/>
<organism evidence="2 3">
    <name type="scientific">Xanthomonas hyacinthi</name>
    <dbReference type="NCBI Taxonomy" id="56455"/>
    <lineage>
        <taxon>Bacteria</taxon>
        <taxon>Pseudomonadati</taxon>
        <taxon>Pseudomonadota</taxon>
        <taxon>Gammaproteobacteria</taxon>
        <taxon>Lysobacterales</taxon>
        <taxon>Lysobacteraceae</taxon>
        <taxon>Xanthomonas</taxon>
    </lineage>
</organism>
<keyword evidence="1" id="KW-0732">Signal</keyword>
<keyword evidence="3" id="KW-1185">Reference proteome</keyword>
<evidence type="ECO:0000313" key="2">
    <source>
        <dbReference type="EMBL" id="PPU99403.1"/>
    </source>
</evidence>
<dbReference type="InterPro" id="IPR021307">
    <property type="entry name" value="DUF2884"/>
</dbReference>
<dbReference type="Proteomes" id="UP000238261">
    <property type="component" value="Unassembled WGS sequence"/>
</dbReference>
<dbReference type="RefSeq" id="WP_046980360.1">
    <property type="nucleotide sequence ID" value="NZ_CP043476.1"/>
</dbReference>
<dbReference type="AlphaFoldDB" id="A0A2S7F202"/>
<evidence type="ECO:0000313" key="3">
    <source>
        <dbReference type="Proteomes" id="UP000238261"/>
    </source>
</evidence>
<proteinExistence type="predicted"/>
<feature type="signal peptide" evidence="1">
    <location>
        <begin position="1"/>
        <end position="20"/>
    </location>
</feature>
<dbReference type="PROSITE" id="PS51257">
    <property type="entry name" value="PROKAR_LIPOPROTEIN"/>
    <property type="match status" value="1"/>
</dbReference>
<comment type="caution">
    <text evidence="2">The sequence shown here is derived from an EMBL/GenBank/DDBJ whole genome shotgun (WGS) entry which is preliminary data.</text>
</comment>
<evidence type="ECO:0000256" key="1">
    <source>
        <dbReference type="SAM" id="SignalP"/>
    </source>
</evidence>
<protein>
    <submittedName>
        <fullName evidence="2">DUF2884 domain-containing protein</fullName>
    </submittedName>
</protein>
<accession>A0A2S7F202</accession>
<gene>
    <name evidence="2" type="ORF">XhyaCFBP1156_03835</name>
</gene>
<feature type="chain" id="PRO_5015633438" evidence="1">
    <location>
        <begin position="21"/>
        <end position="187"/>
    </location>
</feature>
<dbReference type="Pfam" id="PF11101">
    <property type="entry name" value="DUF2884"/>
    <property type="match status" value="1"/>
</dbReference>
<name>A0A2S7F202_9XANT</name>